<keyword evidence="4" id="KW-0326">Glycosidase</keyword>
<protein>
    <submittedName>
        <fullName evidence="10">Glycoside hydrolase family 43 C-terminal domain-containing protein</fullName>
    </submittedName>
</protein>
<dbReference type="GO" id="GO:0005975">
    <property type="term" value="P:carbohydrate metabolic process"/>
    <property type="evidence" value="ECO:0007669"/>
    <property type="project" value="InterPro"/>
</dbReference>
<dbReference type="Gene3D" id="2.60.120.200">
    <property type="match status" value="1"/>
</dbReference>
<feature type="active site" description="Proton donor" evidence="5">
    <location>
        <position position="313"/>
    </location>
</feature>
<evidence type="ECO:0000256" key="2">
    <source>
        <dbReference type="ARBA" id="ARBA00009865"/>
    </source>
</evidence>
<dbReference type="Pfam" id="PF13385">
    <property type="entry name" value="Laminin_G_3"/>
    <property type="match status" value="1"/>
</dbReference>
<keyword evidence="3 10" id="KW-0378">Hydrolase</keyword>
<evidence type="ECO:0000256" key="3">
    <source>
        <dbReference type="ARBA" id="ARBA00022801"/>
    </source>
</evidence>
<dbReference type="EMBL" id="CP135996">
    <property type="protein sequence ID" value="WOC32796.1"/>
    <property type="molecule type" value="Genomic_DNA"/>
</dbReference>
<feature type="domain" description="Atrophied bacterial Ig" evidence="9">
    <location>
        <begin position="575"/>
        <end position="640"/>
    </location>
</feature>
<dbReference type="SUPFAM" id="SSF75005">
    <property type="entry name" value="Arabinanase/levansucrase/invertase"/>
    <property type="match status" value="1"/>
</dbReference>
<dbReference type="GO" id="GO:0004553">
    <property type="term" value="F:hydrolase activity, hydrolyzing O-glycosyl compounds"/>
    <property type="evidence" value="ECO:0007669"/>
    <property type="project" value="InterPro"/>
</dbReference>
<keyword evidence="11" id="KW-1185">Reference proteome</keyword>
<dbReference type="PANTHER" id="PTHR43301:SF3">
    <property type="entry name" value="ARABINAN ENDO-1,5-ALPHA-L-ARABINOSIDASE A-RELATED"/>
    <property type="match status" value="1"/>
</dbReference>
<dbReference type="CDD" id="cd18832">
    <property type="entry name" value="GH43_GsAbnA-like"/>
    <property type="match status" value="1"/>
</dbReference>
<keyword evidence="7" id="KW-0732">Signal</keyword>
<comment type="similarity">
    <text evidence="2">Belongs to the glycosyl hydrolase 43 family.</text>
</comment>
<name>A0AA97DC94_9FIRM</name>
<dbReference type="KEGG" id="carl:PXC00_02670"/>
<evidence type="ECO:0000256" key="6">
    <source>
        <dbReference type="PIRSR" id="PIRSR606710-2"/>
    </source>
</evidence>
<evidence type="ECO:0000313" key="10">
    <source>
        <dbReference type="EMBL" id="WOC32796.1"/>
    </source>
</evidence>
<evidence type="ECO:0000259" key="9">
    <source>
        <dbReference type="Pfam" id="PF20578"/>
    </source>
</evidence>
<dbReference type="Pfam" id="PF20578">
    <property type="entry name" value="aBig_2"/>
    <property type="match status" value="1"/>
</dbReference>
<evidence type="ECO:0000313" key="11">
    <source>
        <dbReference type="Proteomes" id="UP001300604"/>
    </source>
</evidence>
<dbReference type="InterPro" id="IPR050727">
    <property type="entry name" value="GH43_arabinanases"/>
</dbReference>
<accession>A0AA97DC94</accession>
<feature type="domain" description="Extracellular endo-alpha-(1-&gt;5)-L-arabinanase C-terminal" evidence="8">
    <location>
        <begin position="442"/>
        <end position="550"/>
    </location>
</feature>
<comment type="pathway">
    <text evidence="1">Glycan metabolism; L-arabinan degradation.</text>
</comment>
<dbReference type="InterPro" id="IPR023296">
    <property type="entry name" value="Glyco_hydro_beta-prop_sf"/>
</dbReference>
<dbReference type="PANTHER" id="PTHR43301">
    <property type="entry name" value="ARABINAN ENDO-1,5-ALPHA-L-ARABINOSIDASE"/>
    <property type="match status" value="1"/>
</dbReference>
<feature type="chain" id="PRO_5041736275" evidence="7">
    <location>
        <begin position="30"/>
        <end position="1202"/>
    </location>
</feature>
<dbReference type="SUPFAM" id="SSF49899">
    <property type="entry name" value="Concanavalin A-like lectins/glucanases"/>
    <property type="match status" value="1"/>
</dbReference>
<proteinExistence type="inferred from homology"/>
<evidence type="ECO:0000256" key="7">
    <source>
        <dbReference type="SAM" id="SignalP"/>
    </source>
</evidence>
<reference evidence="10" key="1">
    <citation type="submission" date="2023-09" db="EMBL/GenBank/DDBJ databases">
        <authorList>
            <person name="Zeng C."/>
        </authorList>
    </citation>
    <scope>NUCLEOTIDE SEQUENCE</scope>
    <source>
        <strain evidence="10">ZCY20-5</strain>
    </source>
</reference>
<feature type="active site" description="Proton acceptor" evidence="5">
    <location>
        <position position="51"/>
    </location>
</feature>
<dbReference type="RefSeq" id="WP_275845690.1">
    <property type="nucleotide sequence ID" value="NZ_CP135996.1"/>
</dbReference>
<dbReference type="Gene3D" id="2.115.10.20">
    <property type="entry name" value="Glycosyl hydrolase domain, family 43"/>
    <property type="match status" value="1"/>
</dbReference>
<dbReference type="Pfam" id="PF16369">
    <property type="entry name" value="GH43_C"/>
    <property type="match status" value="1"/>
</dbReference>
<evidence type="ECO:0000259" key="8">
    <source>
        <dbReference type="Pfam" id="PF16369"/>
    </source>
</evidence>
<feature type="signal peptide" evidence="7">
    <location>
        <begin position="1"/>
        <end position="29"/>
    </location>
</feature>
<dbReference type="InterPro" id="IPR046780">
    <property type="entry name" value="aBig_2"/>
</dbReference>
<dbReference type="InterPro" id="IPR013320">
    <property type="entry name" value="ConA-like_dom_sf"/>
</dbReference>
<dbReference type="Proteomes" id="UP001300604">
    <property type="component" value="Chromosome"/>
</dbReference>
<reference evidence="10" key="2">
    <citation type="submission" date="2024-06" db="EMBL/GenBank/DDBJ databases">
        <title>Caproicibacterium argilliputei sp. nov, a novel caproic acid producing anaerobic bacterium isolated from pit mud.</title>
        <authorList>
            <person name="Xia S."/>
        </authorList>
    </citation>
    <scope>NUCLEOTIDE SEQUENCE</scope>
    <source>
        <strain evidence="10">ZCY20-5</strain>
    </source>
</reference>
<evidence type="ECO:0000256" key="5">
    <source>
        <dbReference type="PIRSR" id="PIRSR606710-1"/>
    </source>
</evidence>
<dbReference type="InterPro" id="IPR032291">
    <property type="entry name" value="Abn2_C"/>
</dbReference>
<dbReference type="InterPro" id="IPR006710">
    <property type="entry name" value="Glyco_hydro_43"/>
</dbReference>
<dbReference type="Pfam" id="PF04616">
    <property type="entry name" value="Glyco_hydro_43"/>
    <property type="match status" value="1"/>
</dbReference>
<dbReference type="Gene3D" id="2.40.128.10">
    <property type="match status" value="1"/>
</dbReference>
<organism evidence="10 11">
    <name type="scientific">Caproicibacterium argilliputei</name>
    <dbReference type="NCBI Taxonomy" id="3030016"/>
    <lineage>
        <taxon>Bacteria</taxon>
        <taxon>Bacillati</taxon>
        <taxon>Bacillota</taxon>
        <taxon>Clostridia</taxon>
        <taxon>Eubacteriales</taxon>
        <taxon>Oscillospiraceae</taxon>
        <taxon>Caproicibacterium</taxon>
    </lineage>
</organism>
<gene>
    <name evidence="10" type="ORF">PXC00_02670</name>
</gene>
<sequence length="1202" mass="130389">MKHTHFQKVLAGTLAAAMVFSMTPLSACAATKTTAAKNSAPTTFTHAVAHDPSIVKDASSKNYYILGSHTAAAKSNNLMNWTQLSTDYQTPSQEPFFGNLQTTLKESFKWAGYNDGDAANGNYAVWGPDVIYNPQYAWSDGSKGAYMLYYCTSSTWRRSCIGYLVSKTIDGTYQYRNTIVYSGFTKTGEPDGNSTRNTKWDNDYLNLKSLIAKGAKNGGIDSITDDKCFQSDGSWNNQYAPNAIDPTVFFDKSGKQMYMVYGSWSGGLYMLKMNPETGEPLYPGKDGTDKVSGNYVDRYFGIHIAGGNHQSGEGPFILYDKASDYYYLYESYGGLAATGGYNMRLFRSKNPTGPYVDAVGNNAADNGTDNAKYGIKVMGNYKFYNQTGKRSAGGNSALLDDDGSMYLVYHQRFDSNPSSEAHEVRIHQQFLNEDNWPVTAVYEYRKETITTYPDKDVIGTYEFVNHGTAAADGNMLTTQLVRLNQDGSVSGDVTGTWKKAASSAGYDYITLKLGNVTYKGVFFKQYDEENTPKQKMTFTAIGGNNTTVWGSMVDTSSDQTIANMAAESLAKQVPTSAVDSISLPTSVMGASISWSSSNTKVLRASGAVTPPTKDTSVILTAAVSYKTAKVTQKFTVKVQHTASLIYDFDFNKNPDSDRTLHPANGSAKSGKAILQGTASLVTDTQKGRVLKLTNTAKAQGVNYLKLPKDTFSTVTSAGYSVSMWVKASSDTFEHSALFEADAVGTSSNGYPMTRIGVNLIGRINANAYSDVQGSLLKSNGFRNQWEKVVYTVGPSGIKVYLNGALVGEEKKDLSTCFANDNGSIQKATQVAVGSGPIWGDEDVRNAEFDNVQIYDGILREKEVAHAYKQDIGAANSTLSTNKQSKELKDTETGISVHGEQKDFPENMKLYAQMLSTENPEGNAAVKHLPKTVQKNAACVYSIGLTQNGKEITPAQKVSLLIPLANTLSADKLAVFQMQADGSSKLVTGVEVKDRTVTFETASLGVFVLAQTGDTNVPLPSVAMNNHTTQQPAPSDTLEIPAFGTITLNFASSLTLKDFAFNTGNGKALQTDTSKKWGKNQGQYFLYAGGKIGETTGVYVNGKRLFKVKIVDRPFRADTTKDIRLAEGQSYIFSISPKVKTNSFSFVSANGKAIETSIVAARYPDASGRYDCQIAVKSPFKGKVGIYCSLNGSTYKVFAVSSK</sequence>
<evidence type="ECO:0000256" key="4">
    <source>
        <dbReference type="ARBA" id="ARBA00023295"/>
    </source>
</evidence>
<evidence type="ECO:0000256" key="1">
    <source>
        <dbReference type="ARBA" id="ARBA00004834"/>
    </source>
</evidence>
<feature type="site" description="Important for catalytic activity, responsible for pKa modulation of the active site Glu and correct orientation of both the proton donor and substrate" evidence="6">
    <location>
        <position position="245"/>
    </location>
</feature>
<dbReference type="AlphaFoldDB" id="A0AA97DC94"/>